<proteinExistence type="predicted"/>
<dbReference type="PROSITE" id="PS51257">
    <property type="entry name" value="PROKAR_LIPOPROTEIN"/>
    <property type="match status" value="1"/>
</dbReference>
<dbReference type="EMBL" id="OCNF01000035">
    <property type="protein sequence ID" value="SOD73765.1"/>
    <property type="molecule type" value="Genomic_DNA"/>
</dbReference>
<gene>
    <name evidence="1" type="ORF">SAMN02746062_02294</name>
</gene>
<organism evidence="1 2">
    <name type="scientific">Alysiella filiformis DSM 16848</name>
    <dbReference type="NCBI Taxonomy" id="1120981"/>
    <lineage>
        <taxon>Bacteria</taxon>
        <taxon>Pseudomonadati</taxon>
        <taxon>Pseudomonadota</taxon>
        <taxon>Betaproteobacteria</taxon>
        <taxon>Neisseriales</taxon>
        <taxon>Neisseriaceae</taxon>
        <taxon>Alysiella</taxon>
    </lineage>
</organism>
<reference evidence="1 2" key="1">
    <citation type="submission" date="2017-09" db="EMBL/GenBank/DDBJ databases">
        <authorList>
            <person name="Ehlers B."/>
            <person name="Leendertz F.H."/>
        </authorList>
    </citation>
    <scope>NUCLEOTIDE SEQUENCE [LARGE SCALE GENOMIC DNA]</scope>
    <source>
        <strain evidence="1 2">DSM 16848</strain>
    </source>
</reference>
<evidence type="ECO:0008006" key="3">
    <source>
        <dbReference type="Google" id="ProtNLM"/>
    </source>
</evidence>
<dbReference type="RefSeq" id="WP_097115230.1">
    <property type="nucleotide sequence ID" value="NZ_CP083931.1"/>
</dbReference>
<name>A0A286ES64_9NEIS</name>
<dbReference type="OrthoDB" id="8614050at2"/>
<accession>A0A286ES64</accession>
<sequence length="100" mass="11111">MKNAHYFLVIMLISACQQQPQSAQNHDPIRANFVSGCLKAAAGNSQVAYIQSACECVYDTSEKAYANPAEWQKVVQQFNDTEIRDEKLKKIAEQAIAQCG</sequence>
<keyword evidence="2" id="KW-1185">Reference proteome</keyword>
<dbReference type="Proteomes" id="UP000219669">
    <property type="component" value="Unassembled WGS sequence"/>
</dbReference>
<protein>
    <recommendedName>
        <fullName evidence="3">Lipoprotein</fullName>
    </recommendedName>
</protein>
<evidence type="ECO:0000313" key="1">
    <source>
        <dbReference type="EMBL" id="SOD73765.1"/>
    </source>
</evidence>
<dbReference type="AlphaFoldDB" id="A0A286ES64"/>
<evidence type="ECO:0000313" key="2">
    <source>
        <dbReference type="Proteomes" id="UP000219669"/>
    </source>
</evidence>